<evidence type="ECO:0000256" key="1">
    <source>
        <dbReference type="ARBA" id="ARBA00022679"/>
    </source>
</evidence>
<dbReference type="InParanoid" id="A0LRS3"/>
<keyword evidence="4" id="KW-0689">Ribosomal protein</keyword>
<dbReference type="CDD" id="cd04301">
    <property type="entry name" value="NAT_SF"/>
    <property type="match status" value="1"/>
</dbReference>
<dbReference type="NCBIfam" id="TIGR01575">
    <property type="entry name" value="rimI"/>
    <property type="match status" value="1"/>
</dbReference>
<dbReference type="Proteomes" id="UP000008221">
    <property type="component" value="Chromosome"/>
</dbReference>
<dbReference type="FunCoup" id="A0LRS3">
    <property type="interactions" value="118"/>
</dbReference>
<dbReference type="GO" id="GO:0005840">
    <property type="term" value="C:ribosome"/>
    <property type="evidence" value="ECO:0007669"/>
    <property type="project" value="UniProtKB-KW"/>
</dbReference>
<dbReference type="InterPro" id="IPR006464">
    <property type="entry name" value="AcTrfase_RimI/Ard1"/>
</dbReference>
<keyword evidence="4" id="KW-0687">Ribonucleoprotein</keyword>
<dbReference type="Gene3D" id="3.40.630.30">
    <property type="match status" value="1"/>
</dbReference>
<dbReference type="HOGENOM" id="CLU_013985_23_3_11"/>
<proteinExistence type="predicted"/>
<evidence type="ECO:0000313" key="4">
    <source>
        <dbReference type="EMBL" id="ABK52133.1"/>
    </source>
</evidence>
<sequence>MAVTTDLSVLSVSIVPMRWWHVEAVLAIEREVFADEPWTSTMFWSELAEWETRSYVVALTEHVPGDAGEVVGYAGLCVYPDEAFVQTLAVRPDHRRRGIGARLLQRLIAEAARRGAPTLSLEVRADNAVAQHLYESHGFRRCGIRKGYYAFGTVDAVVMSRVLRATDVPDGTQADGASPAAPA</sequence>
<dbReference type="AlphaFoldDB" id="A0LRS3"/>
<protein>
    <submittedName>
        <fullName evidence="4">[SSU ribosomal protein S18P]-alanine acetyltransferase</fullName>
        <ecNumber evidence="4">2.3.1.128</ecNumber>
    </submittedName>
</protein>
<keyword evidence="1 4" id="KW-0808">Transferase</keyword>
<evidence type="ECO:0000256" key="2">
    <source>
        <dbReference type="ARBA" id="ARBA00023315"/>
    </source>
</evidence>
<dbReference type="PROSITE" id="PS51186">
    <property type="entry name" value="GNAT"/>
    <property type="match status" value="1"/>
</dbReference>
<organism evidence="4 5">
    <name type="scientific">Acidothermus cellulolyticus (strain ATCC 43068 / DSM 8971 / 11B)</name>
    <dbReference type="NCBI Taxonomy" id="351607"/>
    <lineage>
        <taxon>Bacteria</taxon>
        <taxon>Bacillati</taxon>
        <taxon>Actinomycetota</taxon>
        <taxon>Actinomycetes</taxon>
        <taxon>Acidothermales</taxon>
        <taxon>Acidothermaceae</taxon>
        <taxon>Acidothermus</taxon>
    </lineage>
</organism>
<reference evidence="4 5" key="1">
    <citation type="journal article" date="2009" name="Genome Res.">
        <title>Complete genome of the cellulolytic thermophile Acidothermus cellulolyticus 11B provides insights into its ecophysiological and evolutionary adaptations.</title>
        <authorList>
            <person name="Barabote R.D."/>
            <person name="Xie G."/>
            <person name="Leu D.H."/>
            <person name="Normand P."/>
            <person name="Necsulea A."/>
            <person name="Daubin V."/>
            <person name="Medigue C."/>
            <person name="Adney W.S."/>
            <person name="Xu X.C."/>
            <person name="Lapidus A."/>
            <person name="Parales R.E."/>
            <person name="Detter C."/>
            <person name="Pujic P."/>
            <person name="Bruce D."/>
            <person name="Lavire C."/>
            <person name="Challacombe J.F."/>
            <person name="Brettin T.S."/>
            <person name="Berry A.M."/>
        </authorList>
    </citation>
    <scope>NUCLEOTIDE SEQUENCE [LARGE SCALE GENOMIC DNA]</scope>
    <source>
        <strain evidence="5">ATCC 43068 / DSM 8971 / 11B</strain>
    </source>
</reference>
<accession>A0LRS3</accession>
<dbReference type="InterPro" id="IPR016181">
    <property type="entry name" value="Acyl_CoA_acyltransferase"/>
</dbReference>
<dbReference type="RefSeq" id="WP_011719196.1">
    <property type="nucleotide sequence ID" value="NC_008578.1"/>
</dbReference>
<feature type="domain" description="N-acetyltransferase" evidence="3">
    <location>
        <begin position="12"/>
        <end position="164"/>
    </location>
</feature>
<evidence type="ECO:0000259" key="3">
    <source>
        <dbReference type="PROSITE" id="PS51186"/>
    </source>
</evidence>
<dbReference type="SUPFAM" id="SSF55729">
    <property type="entry name" value="Acyl-CoA N-acyltransferases (Nat)"/>
    <property type="match status" value="1"/>
</dbReference>
<gene>
    <name evidence="4" type="ordered locus">Acel_0359</name>
</gene>
<dbReference type="InterPro" id="IPR000182">
    <property type="entry name" value="GNAT_dom"/>
</dbReference>
<dbReference type="EMBL" id="CP000481">
    <property type="protein sequence ID" value="ABK52133.1"/>
    <property type="molecule type" value="Genomic_DNA"/>
</dbReference>
<dbReference type="InterPro" id="IPR050832">
    <property type="entry name" value="Bact_Acetyltransf"/>
</dbReference>
<keyword evidence="5" id="KW-1185">Reference proteome</keyword>
<dbReference type="EC" id="2.3.1.128" evidence="4"/>
<dbReference type="Pfam" id="PF00583">
    <property type="entry name" value="Acetyltransf_1"/>
    <property type="match status" value="1"/>
</dbReference>
<dbReference type="KEGG" id="ace:Acel_0359"/>
<dbReference type="eggNOG" id="COG0456">
    <property type="taxonomic scope" value="Bacteria"/>
</dbReference>
<evidence type="ECO:0000313" key="5">
    <source>
        <dbReference type="Proteomes" id="UP000008221"/>
    </source>
</evidence>
<keyword evidence="2 4" id="KW-0012">Acyltransferase</keyword>
<name>A0LRS3_ACIC1</name>
<dbReference type="PANTHER" id="PTHR43877">
    <property type="entry name" value="AMINOALKYLPHOSPHONATE N-ACETYLTRANSFERASE-RELATED-RELATED"/>
    <property type="match status" value="1"/>
</dbReference>
<dbReference type="GO" id="GO:0008080">
    <property type="term" value="F:N-acetyltransferase activity"/>
    <property type="evidence" value="ECO:0007669"/>
    <property type="project" value="InterPro"/>
</dbReference>
<dbReference type="STRING" id="351607.Acel_0359"/>